<sequence>MQGLPPIRERFGCTPGQLPLDELLAAGEPVVLRGIGRGWGLVEAAHEGVAEAMAYLRGFDNGRQVPYSYGPPEIGGRPYYNEDCTALNFEVRRGSVSQVLDEVAAHLGDPRPPTYYLASLLVDESLPGLRAGNDLDFAAHGLQVRPSIWIGNRVIASCHHDVPNNIACCAVGRRRFTLFPPGQVANLYPGPLELTPGGQAVSMVDLAAPDLARFPRFAQALEHGMTTVLEPGDALFIPSMWWHHVQGLEPLNVLVNYWWGSMPAWIPAPMPAMYHAMWSLRDRPEAEKQAWRAMFDYYVFGDATQAGAHLPPQARQALAPIDEDMARQLRAMLIARLNR</sequence>
<dbReference type="AlphaFoldDB" id="A0A0R0B0X4"/>
<evidence type="ECO:0000313" key="3">
    <source>
        <dbReference type="Proteomes" id="UP000051802"/>
    </source>
</evidence>
<dbReference type="PROSITE" id="PS51184">
    <property type="entry name" value="JMJC"/>
    <property type="match status" value="1"/>
</dbReference>
<name>A0A0R0B0X4_9GAMM</name>
<evidence type="ECO:0000259" key="1">
    <source>
        <dbReference type="PROSITE" id="PS51184"/>
    </source>
</evidence>
<organism evidence="2 3">
    <name type="scientific">Stenotrophomonas panacihumi</name>
    <dbReference type="NCBI Taxonomy" id="676599"/>
    <lineage>
        <taxon>Bacteria</taxon>
        <taxon>Pseudomonadati</taxon>
        <taxon>Pseudomonadota</taxon>
        <taxon>Gammaproteobacteria</taxon>
        <taxon>Lysobacterales</taxon>
        <taxon>Lysobacteraceae</taxon>
        <taxon>Stenotrophomonas</taxon>
    </lineage>
</organism>
<dbReference type="STRING" id="676599.ARC20_04055"/>
<dbReference type="OrthoDB" id="479699at2"/>
<gene>
    <name evidence="2" type="ORF">ARC20_04055</name>
</gene>
<dbReference type="SUPFAM" id="SSF51197">
    <property type="entry name" value="Clavaminate synthase-like"/>
    <property type="match status" value="1"/>
</dbReference>
<evidence type="ECO:0000313" key="2">
    <source>
        <dbReference type="EMBL" id="KRG46856.1"/>
    </source>
</evidence>
<dbReference type="InterPro" id="IPR041667">
    <property type="entry name" value="Cupin_8"/>
</dbReference>
<proteinExistence type="predicted"/>
<comment type="caution">
    <text evidence="2">The sequence shown here is derived from an EMBL/GenBank/DDBJ whole genome shotgun (WGS) entry which is preliminary data.</text>
</comment>
<dbReference type="PANTHER" id="PTHR12461">
    <property type="entry name" value="HYPOXIA-INDUCIBLE FACTOR 1 ALPHA INHIBITOR-RELATED"/>
    <property type="match status" value="1"/>
</dbReference>
<feature type="domain" description="JmjC" evidence="1">
    <location>
        <begin position="115"/>
        <end position="277"/>
    </location>
</feature>
<dbReference type="Gene3D" id="2.60.120.650">
    <property type="entry name" value="Cupin"/>
    <property type="match status" value="1"/>
</dbReference>
<dbReference type="SMART" id="SM00558">
    <property type="entry name" value="JmjC"/>
    <property type="match status" value="1"/>
</dbReference>
<dbReference type="EMBL" id="LLXU01000050">
    <property type="protein sequence ID" value="KRG46856.1"/>
    <property type="molecule type" value="Genomic_DNA"/>
</dbReference>
<dbReference type="RefSeq" id="WP_057643914.1">
    <property type="nucleotide sequence ID" value="NZ_LLXU01000050.1"/>
</dbReference>
<protein>
    <submittedName>
        <fullName evidence="2">Cupin</fullName>
    </submittedName>
</protein>
<dbReference type="InterPro" id="IPR003347">
    <property type="entry name" value="JmjC_dom"/>
</dbReference>
<dbReference type="Proteomes" id="UP000051802">
    <property type="component" value="Unassembled WGS sequence"/>
</dbReference>
<reference evidence="2 3" key="1">
    <citation type="submission" date="2015-10" db="EMBL/GenBank/DDBJ databases">
        <title>Genome sequencing and analysis of members of genus Stenotrophomonas.</title>
        <authorList>
            <person name="Patil P.P."/>
            <person name="Midha S."/>
            <person name="Patil P.B."/>
        </authorList>
    </citation>
    <scope>NUCLEOTIDE SEQUENCE [LARGE SCALE GENOMIC DNA]</scope>
    <source>
        <strain evidence="2 3">JCM 16536</strain>
    </source>
</reference>
<dbReference type="Pfam" id="PF13621">
    <property type="entry name" value="Cupin_8"/>
    <property type="match status" value="1"/>
</dbReference>
<keyword evidence="3" id="KW-1185">Reference proteome</keyword>
<dbReference type="PANTHER" id="PTHR12461:SF105">
    <property type="entry name" value="HYPOXIA-INDUCIBLE FACTOR 1-ALPHA INHIBITOR"/>
    <property type="match status" value="1"/>
</dbReference>
<accession>A0A0R0B0X4</accession>